<reference evidence="1" key="1">
    <citation type="submission" date="2023-08" db="EMBL/GenBank/DDBJ databases">
        <title>Black Yeasts Isolated from many extreme environments.</title>
        <authorList>
            <person name="Coleine C."/>
            <person name="Stajich J.E."/>
            <person name="Selbmann L."/>
        </authorList>
    </citation>
    <scope>NUCLEOTIDE SEQUENCE</scope>
    <source>
        <strain evidence="1">CCFEE 5810</strain>
    </source>
</reference>
<dbReference type="EMBL" id="JAVRQU010000029">
    <property type="protein sequence ID" value="KAK5689733.1"/>
    <property type="molecule type" value="Genomic_DNA"/>
</dbReference>
<protein>
    <submittedName>
        <fullName evidence="1">Uncharacterized protein</fullName>
    </submittedName>
</protein>
<proteinExistence type="predicted"/>
<name>A0AAN7ZKI9_9PEZI</name>
<dbReference type="Proteomes" id="UP001310594">
    <property type="component" value="Unassembled WGS sequence"/>
</dbReference>
<organism evidence="1 2">
    <name type="scientific">Elasticomyces elasticus</name>
    <dbReference type="NCBI Taxonomy" id="574655"/>
    <lineage>
        <taxon>Eukaryota</taxon>
        <taxon>Fungi</taxon>
        <taxon>Dikarya</taxon>
        <taxon>Ascomycota</taxon>
        <taxon>Pezizomycotina</taxon>
        <taxon>Dothideomycetes</taxon>
        <taxon>Dothideomycetidae</taxon>
        <taxon>Mycosphaerellales</taxon>
        <taxon>Teratosphaeriaceae</taxon>
        <taxon>Elasticomyces</taxon>
    </lineage>
</organism>
<sequence>MPVPSLPDDVFLAFVSCTDIDTFFTLRQLSRGTQALINTHLIGVSKAVARATFPHQKRIFLQVPAPRTADRCLHWLRELRSAQVAAILLEHARQVGRGTEGPYQPVASEDPLGDDLRTLLTRGCKVSQKMSAIVHQDPGLRHQVVSLGEDDEVAFAKHKALRFVIFAKQMDYIDGLLFDDIRGYKLLSALLRTALSFRTTSLLCDFHVPPLKSLLNAALGIEERRWIRIHSDYLLMNVGPRLLWAAWWAPWSLNAIERSVPRHVLRMGQSISVWTTPQEHSIIICRQQIEDMRVTVNRKMLRTAPNDSIPGSHLPRAEKLRIFHPPETVAVFEERERRTLGGEHPPPFIFGNITALSMPQIERREAVGVDGISRHSDADLERRVLDSLIPSELGIAKHRWMSEDDPKLFP</sequence>
<evidence type="ECO:0000313" key="2">
    <source>
        <dbReference type="Proteomes" id="UP001310594"/>
    </source>
</evidence>
<dbReference type="AlphaFoldDB" id="A0AAN7ZKI9"/>
<evidence type="ECO:0000313" key="1">
    <source>
        <dbReference type="EMBL" id="KAK5689733.1"/>
    </source>
</evidence>
<accession>A0AAN7ZKI9</accession>
<comment type="caution">
    <text evidence="1">The sequence shown here is derived from an EMBL/GenBank/DDBJ whole genome shotgun (WGS) entry which is preliminary data.</text>
</comment>
<gene>
    <name evidence="1" type="ORF">LTR97_012732</name>
</gene>